<evidence type="ECO:0000313" key="2">
    <source>
        <dbReference type="EMBL" id="SDG76958.1"/>
    </source>
</evidence>
<keyword evidence="3" id="KW-1185">Reference proteome</keyword>
<dbReference type="AlphaFoldDB" id="A0A1G7WYF6"/>
<dbReference type="Proteomes" id="UP000198967">
    <property type="component" value="Unassembled WGS sequence"/>
</dbReference>
<protein>
    <submittedName>
        <fullName evidence="2">GntR family transcriptional regulator</fullName>
    </submittedName>
</protein>
<accession>A0A1G7WYF6</accession>
<evidence type="ECO:0000313" key="3">
    <source>
        <dbReference type="Proteomes" id="UP000198967"/>
    </source>
</evidence>
<dbReference type="InterPro" id="IPR011663">
    <property type="entry name" value="UTRA"/>
</dbReference>
<dbReference type="EMBL" id="FNBE01000015">
    <property type="protein sequence ID" value="SDG76958.1"/>
    <property type="molecule type" value="Genomic_DNA"/>
</dbReference>
<evidence type="ECO:0000259" key="1">
    <source>
        <dbReference type="Pfam" id="PF07702"/>
    </source>
</evidence>
<organism evidence="2 3">
    <name type="scientific">Pseudonocardia oroxyli</name>
    <dbReference type="NCBI Taxonomy" id="366584"/>
    <lineage>
        <taxon>Bacteria</taxon>
        <taxon>Bacillati</taxon>
        <taxon>Actinomycetota</taxon>
        <taxon>Actinomycetes</taxon>
        <taxon>Pseudonocardiales</taxon>
        <taxon>Pseudonocardiaceae</taxon>
        <taxon>Pseudonocardia</taxon>
    </lineage>
</organism>
<gene>
    <name evidence="2" type="ORF">SAMN05216377_11524</name>
</gene>
<sequence>MRTDYVSYANMKPIMLVTSYEPLSLTRGTPIELPEEGPLLGAGIVDRFTSIGMRPTSIVEQLHSRMPRPSEAEQMGLRPGVPVIVIVRTSYHVTTPIETADLLLAANQFKLEYALAVDPE</sequence>
<proteinExistence type="predicted"/>
<dbReference type="GO" id="GO:0003677">
    <property type="term" value="F:DNA binding"/>
    <property type="evidence" value="ECO:0007669"/>
    <property type="project" value="InterPro"/>
</dbReference>
<dbReference type="STRING" id="366584.SAMN05216377_11524"/>
<dbReference type="SUPFAM" id="SSF64288">
    <property type="entry name" value="Chorismate lyase-like"/>
    <property type="match status" value="1"/>
</dbReference>
<dbReference type="RefSeq" id="WP_245707652.1">
    <property type="nucleotide sequence ID" value="NZ_FNBE01000015.1"/>
</dbReference>
<dbReference type="Pfam" id="PF07702">
    <property type="entry name" value="UTRA"/>
    <property type="match status" value="1"/>
</dbReference>
<name>A0A1G7WYF6_PSEOR</name>
<dbReference type="Gene3D" id="3.40.1410.10">
    <property type="entry name" value="Chorismate lyase-like"/>
    <property type="match status" value="1"/>
</dbReference>
<reference evidence="2 3" key="1">
    <citation type="submission" date="2016-10" db="EMBL/GenBank/DDBJ databases">
        <authorList>
            <person name="de Groot N.N."/>
        </authorList>
    </citation>
    <scope>NUCLEOTIDE SEQUENCE [LARGE SCALE GENOMIC DNA]</scope>
    <source>
        <strain evidence="2 3">CGMCC 4.3143</strain>
    </source>
</reference>
<dbReference type="GO" id="GO:0006355">
    <property type="term" value="P:regulation of DNA-templated transcription"/>
    <property type="evidence" value="ECO:0007669"/>
    <property type="project" value="InterPro"/>
</dbReference>
<feature type="domain" description="UbiC transcription regulator-associated" evidence="1">
    <location>
        <begin position="6"/>
        <end position="110"/>
    </location>
</feature>
<dbReference type="InterPro" id="IPR028978">
    <property type="entry name" value="Chorismate_lyase_/UTRA_dom_sf"/>
</dbReference>